<gene>
    <name evidence="2" type="ORF">AVEN_144220_1</name>
</gene>
<proteinExistence type="predicted"/>
<dbReference type="EMBL" id="BGPR01014478">
    <property type="protein sequence ID" value="GBN65391.1"/>
    <property type="molecule type" value="Genomic_DNA"/>
</dbReference>
<comment type="caution">
    <text evidence="2">The sequence shown here is derived from an EMBL/GenBank/DDBJ whole genome shotgun (WGS) entry which is preliminary data.</text>
</comment>
<dbReference type="Proteomes" id="UP000499080">
    <property type="component" value="Unassembled WGS sequence"/>
</dbReference>
<keyword evidence="3" id="KW-1185">Reference proteome</keyword>
<accession>A0A4Y2QQ03</accession>
<feature type="region of interest" description="Disordered" evidence="1">
    <location>
        <begin position="30"/>
        <end position="76"/>
    </location>
</feature>
<protein>
    <submittedName>
        <fullName evidence="2">Uncharacterized protein</fullName>
    </submittedName>
</protein>
<evidence type="ECO:0000313" key="2">
    <source>
        <dbReference type="EMBL" id="GBN65391.1"/>
    </source>
</evidence>
<organism evidence="2 3">
    <name type="scientific">Araneus ventricosus</name>
    <name type="common">Orbweaver spider</name>
    <name type="synonym">Epeira ventricosa</name>
    <dbReference type="NCBI Taxonomy" id="182803"/>
    <lineage>
        <taxon>Eukaryota</taxon>
        <taxon>Metazoa</taxon>
        <taxon>Ecdysozoa</taxon>
        <taxon>Arthropoda</taxon>
        <taxon>Chelicerata</taxon>
        <taxon>Arachnida</taxon>
        <taxon>Araneae</taxon>
        <taxon>Araneomorphae</taxon>
        <taxon>Entelegynae</taxon>
        <taxon>Araneoidea</taxon>
        <taxon>Araneidae</taxon>
        <taxon>Araneus</taxon>
    </lineage>
</organism>
<sequence length="113" mass="12520">MNFLAFLYPSLNKRRSIGLSDAMAWPYGIPHLQPGLTDNPPQKSEYGPRPARPSSSSLSSPLLFSEPKTSLSPETNKIPELAVNAKKQSNLEFKRSEIECFAGSERIEDGKVQ</sequence>
<reference evidence="2 3" key="1">
    <citation type="journal article" date="2019" name="Sci. Rep.">
        <title>Orb-weaving spider Araneus ventricosus genome elucidates the spidroin gene catalogue.</title>
        <authorList>
            <person name="Kono N."/>
            <person name="Nakamura H."/>
            <person name="Ohtoshi R."/>
            <person name="Moran D.A.P."/>
            <person name="Shinohara A."/>
            <person name="Yoshida Y."/>
            <person name="Fujiwara M."/>
            <person name="Mori M."/>
            <person name="Tomita M."/>
            <person name="Arakawa K."/>
        </authorList>
    </citation>
    <scope>NUCLEOTIDE SEQUENCE [LARGE SCALE GENOMIC DNA]</scope>
</reference>
<name>A0A4Y2QQ03_ARAVE</name>
<evidence type="ECO:0000313" key="3">
    <source>
        <dbReference type="Proteomes" id="UP000499080"/>
    </source>
</evidence>
<dbReference type="AlphaFoldDB" id="A0A4Y2QQ03"/>
<evidence type="ECO:0000256" key="1">
    <source>
        <dbReference type="SAM" id="MobiDB-lite"/>
    </source>
</evidence>
<feature type="compositionally biased region" description="Low complexity" evidence="1">
    <location>
        <begin position="53"/>
        <end position="67"/>
    </location>
</feature>